<gene>
    <name evidence="2" type="ORF">HOLleu_06906</name>
</gene>
<evidence type="ECO:0000313" key="2">
    <source>
        <dbReference type="EMBL" id="KAJ8047805.1"/>
    </source>
</evidence>
<protein>
    <submittedName>
        <fullName evidence="2">Uncharacterized protein</fullName>
    </submittedName>
</protein>
<keyword evidence="3" id="KW-1185">Reference proteome</keyword>
<feature type="transmembrane region" description="Helical" evidence="1">
    <location>
        <begin position="7"/>
        <end position="31"/>
    </location>
</feature>
<keyword evidence="1" id="KW-1133">Transmembrane helix</keyword>
<reference evidence="2" key="1">
    <citation type="submission" date="2021-10" db="EMBL/GenBank/DDBJ databases">
        <title>Tropical sea cucumber genome reveals ecological adaptation and Cuvierian tubules defense mechanism.</title>
        <authorList>
            <person name="Chen T."/>
        </authorList>
    </citation>
    <scope>NUCLEOTIDE SEQUENCE</scope>
    <source>
        <strain evidence="2">Nanhai2018</strain>
        <tissue evidence="2">Muscle</tissue>
    </source>
</reference>
<name>A0A9Q1HJA5_HOLLE</name>
<dbReference type="AlphaFoldDB" id="A0A9Q1HJA5"/>
<comment type="caution">
    <text evidence="2">The sequence shown here is derived from an EMBL/GenBank/DDBJ whole genome shotgun (WGS) entry which is preliminary data.</text>
</comment>
<keyword evidence="1" id="KW-0472">Membrane</keyword>
<dbReference type="EMBL" id="JAIZAY010000002">
    <property type="protein sequence ID" value="KAJ8047805.1"/>
    <property type="molecule type" value="Genomic_DNA"/>
</dbReference>
<dbReference type="Proteomes" id="UP001152320">
    <property type="component" value="Chromosome 2"/>
</dbReference>
<keyword evidence="1" id="KW-0812">Transmembrane</keyword>
<organism evidence="2 3">
    <name type="scientific">Holothuria leucospilota</name>
    <name type="common">Black long sea cucumber</name>
    <name type="synonym">Mertensiothuria leucospilota</name>
    <dbReference type="NCBI Taxonomy" id="206669"/>
    <lineage>
        <taxon>Eukaryota</taxon>
        <taxon>Metazoa</taxon>
        <taxon>Echinodermata</taxon>
        <taxon>Eleutherozoa</taxon>
        <taxon>Echinozoa</taxon>
        <taxon>Holothuroidea</taxon>
        <taxon>Aspidochirotacea</taxon>
        <taxon>Aspidochirotida</taxon>
        <taxon>Holothuriidae</taxon>
        <taxon>Holothuria</taxon>
    </lineage>
</organism>
<evidence type="ECO:0000313" key="3">
    <source>
        <dbReference type="Proteomes" id="UP001152320"/>
    </source>
</evidence>
<evidence type="ECO:0000256" key="1">
    <source>
        <dbReference type="SAM" id="Phobius"/>
    </source>
</evidence>
<proteinExistence type="predicted"/>
<accession>A0A9Q1HJA5</accession>
<sequence length="155" mass="18445">MHACQRYVLATNCIPYTAAFPIPSIFLTWLFKRCTQFKKKILHRIFWQTQQGEHLIEAIGLERTRGNCGNSGLRGCSTEWGKINREIVPRIFGTRYLLKWKEQKTKVLLAMRQKILQDKWRVTNWAHQTFTEHRQFQKDLNIQKCLRDTIISHSI</sequence>